<dbReference type="PIRSF" id="PIRSF016184">
    <property type="entry name" value="PhzC_PhzF"/>
    <property type="match status" value="1"/>
</dbReference>
<gene>
    <name evidence="3" type="ORF">RY831_26140</name>
</gene>
<keyword evidence="4" id="KW-1185">Reference proteome</keyword>
<dbReference type="Gene3D" id="3.10.310.10">
    <property type="entry name" value="Diaminopimelate Epimerase, Chain A, domain 1"/>
    <property type="match status" value="2"/>
</dbReference>
<dbReference type="InterPro" id="IPR003719">
    <property type="entry name" value="Phenazine_PhzF-like"/>
</dbReference>
<dbReference type="NCBIfam" id="TIGR00654">
    <property type="entry name" value="PhzF_family"/>
    <property type="match status" value="1"/>
</dbReference>
<dbReference type="PANTHER" id="PTHR13774">
    <property type="entry name" value="PHENAZINE BIOSYNTHESIS PROTEIN"/>
    <property type="match status" value="1"/>
</dbReference>
<evidence type="ECO:0000256" key="2">
    <source>
        <dbReference type="ARBA" id="ARBA00023235"/>
    </source>
</evidence>
<proteinExistence type="inferred from homology"/>
<accession>A0ABU6JHH3</accession>
<protein>
    <submittedName>
        <fullName evidence="3">PhzF family phenazine biosynthesis protein</fullName>
    </submittedName>
</protein>
<name>A0ABU6JHH3_9BURK</name>
<reference evidence="3 4" key="1">
    <citation type="submission" date="2023-10" db="EMBL/GenBank/DDBJ databases">
        <title>Noviherbaspirillum sp. CPCC 100848 genome assembly.</title>
        <authorList>
            <person name="Li X.Y."/>
            <person name="Fang X.M."/>
        </authorList>
    </citation>
    <scope>NUCLEOTIDE SEQUENCE [LARGE SCALE GENOMIC DNA]</scope>
    <source>
        <strain evidence="3 4">CPCC 100848</strain>
    </source>
</reference>
<dbReference type="SUPFAM" id="SSF54506">
    <property type="entry name" value="Diaminopimelate epimerase-like"/>
    <property type="match status" value="1"/>
</dbReference>
<dbReference type="Proteomes" id="UP001352263">
    <property type="component" value="Unassembled WGS sequence"/>
</dbReference>
<evidence type="ECO:0000313" key="4">
    <source>
        <dbReference type="Proteomes" id="UP001352263"/>
    </source>
</evidence>
<comment type="caution">
    <text evidence="3">The sequence shown here is derived from an EMBL/GenBank/DDBJ whole genome shotgun (WGS) entry which is preliminary data.</text>
</comment>
<dbReference type="EMBL" id="JAWIIV010000033">
    <property type="protein sequence ID" value="MEC4722652.1"/>
    <property type="molecule type" value="Genomic_DNA"/>
</dbReference>
<dbReference type="Pfam" id="PF02567">
    <property type="entry name" value="PhzC-PhzF"/>
    <property type="match status" value="1"/>
</dbReference>
<dbReference type="PANTHER" id="PTHR13774:SF39">
    <property type="entry name" value="BIOSYNTHESIS PROTEIN, PUTATIVE-RELATED"/>
    <property type="match status" value="1"/>
</dbReference>
<sequence length="298" mass="32065">MAAQMQVEVRIVNAFIDGERGGNPAGVVLDAERFSREQKQAIAASVGLSETAFVSPSREADFKLEFFTPSRQIAHCGHATIATFGYLQQLRRISRADSSKETIDGTRTIRLQDGMAFMEQLAPRYTELGGATPGIDIDSVLASLALNRDDLIEGQAPAVVHTGNAFLVVPLKNEAALLRAQPQMGALEAVSEQLDLIGYYLFSPETRVPGRHAGTRMFAPRYGIAEEAATGMAAGPLACFLHDRLHVDADTLLIEQGYLMPQPSPSVITVKLNKADGRITGLMAGGQAAVMESRVVKI</sequence>
<organism evidence="3 4">
    <name type="scientific">Noviherbaspirillum album</name>
    <dbReference type="NCBI Taxonomy" id="3080276"/>
    <lineage>
        <taxon>Bacteria</taxon>
        <taxon>Pseudomonadati</taxon>
        <taxon>Pseudomonadota</taxon>
        <taxon>Betaproteobacteria</taxon>
        <taxon>Burkholderiales</taxon>
        <taxon>Oxalobacteraceae</taxon>
        <taxon>Noviherbaspirillum</taxon>
    </lineage>
</organism>
<comment type="similarity">
    <text evidence="1">Belongs to the PhzF family.</text>
</comment>
<evidence type="ECO:0000313" key="3">
    <source>
        <dbReference type="EMBL" id="MEC4722652.1"/>
    </source>
</evidence>
<keyword evidence="2" id="KW-0413">Isomerase</keyword>
<dbReference type="RefSeq" id="WP_326509320.1">
    <property type="nucleotide sequence ID" value="NZ_JAWIIV010000033.1"/>
</dbReference>
<evidence type="ECO:0000256" key="1">
    <source>
        <dbReference type="ARBA" id="ARBA00008270"/>
    </source>
</evidence>